<keyword evidence="4" id="KW-0804">Transcription</keyword>
<keyword evidence="5" id="KW-0539">Nucleus</keyword>
<dbReference type="PANTHER" id="PTHR13044">
    <property type="entry name" value="ACTIVATING TRANSCRIPTION FACTOR ATF 4/5"/>
    <property type="match status" value="1"/>
</dbReference>
<dbReference type="OrthoDB" id="1939598at2759"/>
<dbReference type="InterPro" id="IPR004827">
    <property type="entry name" value="bZIP"/>
</dbReference>
<evidence type="ECO:0000256" key="4">
    <source>
        <dbReference type="ARBA" id="ARBA00023163"/>
    </source>
</evidence>
<dbReference type="AlphaFoldDB" id="A0A061HM92"/>
<dbReference type="Proteomes" id="UP000053110">
    <property type="component" value="Unassembled WGS sequence"/>
</dbReference>
<dbReference type="SUPFAM" id="SSF57959">
    <property type="entry name" value="Leucine zipper domain"/>
    <property type="match status" value="1"/>
</dbReference>
<dbReference type="FunFam" id="1.20.5.170:FF:000075">
    <property type="entry name" value="BZIP transcription factor (MetR)"/>
    <property type="match status" value="1"/>
</dbReference>
<evidence type="ECO:0000313" key="9">
    <source>
        <dbReference type="EMBL" id="EPQ67542.1"/>
    </source>
</evidence>
<feature type="region of interest" description="Disordered" evidence="7">
    <location>
        <begin position="139"/>
        <end position="171"/>
    </location>
</feature>
<dbReference type="PANTHER" id="PTHR13044:SF14">
    <property type="entry name" value="CRYPTOCEPHAL, ISOFORM A"/>
    <property type="match status" value="1"/>
</dbReference>
<dbReference type="CDD" id="cd14705">
    <property type="entry name" value="bZIP_Zip1"/>
    <property type="match status" value="1"/>
</dbReference>
<dbReference type="Pfam" id="PF07716">
    <property type="entry name" value="bZIP_2"/>
    <property type="match status" value="1"/>
</dbReference>
<dbReference type="GO" id="GO:0000977">
    <property type="term" value="F:RNA polymerase II transcription regulatory region sequence-specific DNA binding"/>
    <property type="evidence" value="ECO:0007669"/>
    <property type="project" value="TreeGrafter"/>
</dbReference>
<evidence type="ECO:0000256" key="1">
    <source>
        <dbReference type="ARBA" id="ARBA00004123"/>
    </source>
</evidence>
<dbReference type="HOGENOM" id="CLU_056562_0_0_1"/>
<evidence type="ECO:0000256" key="7">
    <source>
        <dbReference type="SAM" id="MobiDB-lite"/>
    </source>
</evidence>
<keyword evidence="6" id="KW-0175">Coiled coil</keyword>
<reference evidence="9" key="2">
    <citation type="submission" date="2013-01" db="EMBL/GenBank/DDBJ databases">
        <title>The wheat powdery mildew genome reveals unique evolution of an obligate biotroph.</title>
        <authorList>
            <person name="Oberhaensli S."/>
            <person name="Wicker T."/>
            <person name="Keller B."/>
        </authorList>
    </citation>
    <scope>NUCLEOTIDE SEQUENCE</scope>
    <source>
        <strain evidence="9">96224</strain>
    </source>
</reference>
<evidence type="ECO:0000256" key="3">
    <source>
        <dbReference type="ARBA" id="ARBA00023125"/>
    </source>
</evidence>
<comment type="subcellular location">
    <subcellularLocation>
        <location evidence="1">Nucleus</location>
    </subcellularLocation>
</comment>
<keyword evidence="3" id="KW-0238">DNA-binding</keyword>
<evidence type="ECO:0000313" key="11">
    <source>
        <dbReference type="Proteomes" id="UP000053110"/>
    </source>
</evidence>
<reference evidence="10" key="3">
    <citation type="submission" date="2018-07" db="EMBL/GenBank/DDBJ databases">
        <authorList>
            <person name="Quirk P.G."/>
            <person name="Krulwich T.A."/>
        </authorList>
    </citation>
    <scope>NUCLEOTIDE SEQUENCE</scope>
    <source>
        <strain evidence="10">96224</strain>
    </source>
</reference>
<evidence type="ECO:0000256" key="5">
    <source>
        <dbReference type="ARBA" id="ARBA00023242"/>
    </source>
</evidence>
<evidence type="ECO:0000313" key="10">
    <source>
        <dbReference type="EMBL" id="SUZ07237.1"/>
    </source>
</evidence>
<dbReference type="PROSITE" id="PS00036">
    <property type="entry name" value="BZIP_BASIC"/>
    <property type="match status" value="1"/>
</dbReference>
<evidence type="ECO:0000259" key="8">
    <source>
        <dbReference type="PROSITE" id="PS50217"/>
    </source>
</evidence>
<dbReference type="InterPro" id="IPR046347">
    <property type="entry name" value="bZIP_sf"/>
</dbReference>
<sequence>MSYSRSPNVLDYIANLNTIPSAQEMKSNSPDNFNMKEDLAMFSNAQFFNFDLGHDADLQQTTFEPPIDLTVPLQGDFQFDDFNNYSTVLESSKRVSDSVSNTVNSTIAQYQTASSLINSSPSVADKVKAFSVTSSSSPNEVIETSRQAAEEDKRRRNTAASARFRVKKKQREQALEKSAKEMCDKVSKLEERINVLETENKWLKDLITEKNNGIERDIWADFEGFWKKYTEQRIASRRAGAIIEQKPTGDSARQQHGVV</sequence>
<dbReference type="PROSITE" id="PS50217">
    <property type="entry name" value="BZIP"/>
    <property type="match status" value="1"/>
</dbReference>
<dbReference type="EMBL" id="UIGY01000001">
    <property type="protein sequence ID" value="SUZ07237.1"/>
    <property type="molecule type" value="Genomic_DNA"/>
</dbReference>
<dbReference type="GO" id="GO:0001228">
    <property type="term" value="F:DNA-binding transcription activator activity, RNA polymerase II-specific"/>
    <property type="evidence" value="ECO:0007669"/>
    <property type="project" value="TreeGrafter"/>
</dbReference>
<dbReference type="SMART" id="SM00338">
    <property type="entry name" value="BRLZ"/>
    <property type="match status" value="1"/>
</dbReference>
<reference evidence="11" key="1">
    <citation type="journal article" date="2013" name="Nat. Genet.">
        <title>The wheat powdery mildew genome shows the unique evolution of an obligate biotroph.</title>
        <authorList>
            <person name="Wicker T."/>
            <person name="Oberhaensli S."/>
            <person name="Parlange F."/>
            <person name="Buchmann J.P."/>
            <person name="Shatalina M."/>
            <person name="Roffler S."/>
            <person name="Ben-David R."/>
            <person name="Dolezel J."/>
            <person name="Simkova H."/>
            <person name="Schulze-Lefert P."/>
            <person name="Spanu P.D."/>
            <person name="Bruggmann R."/>
            <person name="Amselem J."/>
            <person name="Quesneville H."/>
            <person name="Ver Loren van Themaat E."/>
            <person name="Paape T."/>
            <person name="Shimizu K.K."/>
            <person name="Keller B."/>
        </authorList>
    </citation>
    <scope>NUCLEOTIDE SEQUENCE [LARGE SCALE GENOMIC DNA]</scope>
    <source>
        <strain evidence="11">96224</strain>
    </source>
</reference>
<dbReference type="Gene3D" id="1.20.5.170">
    <property type="match status" value="1"/>
</dbReference>
<feature type="coiled-coil region" evidence="6">
    <location>
        <begin position="172"/>
        <end position="206"/>
    </location>
</feature>
<dbReference type="EMBL" id="KE373474">
    <property type="protein sequence ID" value="EPQ67542.1"/>
    <property type="molecule type" value="Genomic_DNA"/>
</dbReference>
<evidence type="ECO:0000256" key="2">
    <source>
        <dbReference type="ARBA" id="ARBA00023015"/>
    </source>
</evidence>
<accession>A0A061HM92</accession>
<gene>
    <name evidence="9" type="ORF">BGT96224_2876</name>
    <name evidence="10" type="ORF">BGT96224V2_LOCUS407</name>
</gene>
<proteinExistence type="predicted"/>
<feature type="domain" description="BZIP" evidence="8">
    <location>
        <begin position="147"/>
        <end position="210"/>
    </location>
</feature>
<dbReference type="GO" id="GO:0005634">
    <property type="term" value="C:nucleus"/>
    <property type="evidence" value="ECO:0007669"/>
    <property type="project" value="UniProtKB-SubCell"/>
</dbReference>
<keyword evidence="2" id="KW-0805">Transcription regulation</keyword>
<name>A0A061HM92_BLUGR</name>
<organism evidence="10">
    <name type="scientific">Blumeria graminis f. sp. tritici 96224</name>
    <dbReference type="NCBI Taxonomy" id="1268274"/>
    <lineage>
        <taxon>Eukaryota</taxon>
        <taxon>Fungi</taxon>
        <taxon>Dikarya</taxon>
        <taxon>Ascomycota</taxon>
        <taxon>Pezizomycotina</taxon>
        <taxon>Leotiomycetes</taxon>
        <taxon>Erysiphales</taxon>
        <taxon>Erysiphaceae</taxon>
        <taxon>Blumeria</taxon>
    </lineage>
</organism>
<evidence type="ECO:0000256" key="6">
    <source>
        <dbReference type="SAM" id="Coils"/>
    </source>
</evidence>
<protein>
    <submittedName>
        <fullName evidence="10">Bgt-2876</fullName>
    </submittedName>
</protein>
<feature type="non-terminal residue" evidence="10">
    <location>
        <position position="259"/>
    </location>
</feature>